<protein>
    <recommendedName>
        <fullName evidence="4">BZIP domain-containing protein</fullName>
    </recommendedName>
</protein>
<feature type="region of interest" description="Disordered" evidence="1">
    <location>
        <begin position="110"/>
        <end position="156"/>
    </location>
</feature>
<reference evidence="2 3" key="1">
    <citation type="submission" date="2013-03" db="EMBL/GenBank/DDBJ databases">
        <title>The Genome Sequence of Capronia epimyces CBS 606.96.</title>
        <authorList>
            <consortium name="The Broad Institute Genomics Platform"/>
            <person name="Cuomo C."/>
            <person name="de Hoog S."/>
            <person name="Gorbushina A."/>
            <person name="Walker B."/>
            <person name="Young S.K."/>
            <person name="Zeng Q."/>
            <person name="Gargeya S."/>
            <person name="Fitzgerald M."/>
            <person name="Haas B."/>
            <person name="Abouelleil A."/>
            <person name="Allen A.W."/>
            <person name="Alvarado L."/>
            <person name="Arachchi H.M."/>
            <person name="Berlin A.M."/>
            <person name="Chapman S.B."/>
            <person name="Gainer-Dewar J."/>
            <person name="Goldberg J."/>
            <person name="Griggs A."/>
            <person name="Gujja S."/>
            <person name="Hansen M."/>
            <person name="Howarth C."/>
            <person name="Imamovic A."/>
            <person name="Ireland A."/>
            <person name="Larimer J."/>
            <person name="McCowan C."/>
            <person name="Murphy C."/>
            <person name="Pearson M."/>
            <person name="Poon T.W."/>
            <person name="Priest M."/>
            <person name="Roberts A."/>
            <person name="Saif S."/>
            <person name="Shea T."/>
            <person name="Sisk P."/>
            <person name="Sykes S."/>
            <person name="Wortman J."/>
            <person name="Nusbaum C."/>
            <person name="Birren B."/>
        </authorList>
    </citation>
    <scope>NUCLEOTIDE SEQUENCE [LARGE SCALE GENOMIC DNA]</scope>
    <source>
        <strain evidence="2 3">CBS 606.96</strain>
    </source>
</reference>
<dbReference type="RefSeq" id="XP_007732763.1">
    <property type="nucleotide sequence ID" value="XM_007734573.1"/>
</dbReference>
<dbReference type="Proteomes" id="UP000019478">
    <property type="component" value="Unassembled WGS sequence"/>
</dbReference>
<organism evidence="2 3">
    <name type="scientific">Capronia epimyces CBS 606.96</name>
    <dbReference type="NCBI Taxonomy" id="1182542"/>
    <lineage>
        <taxon>Eukaryota</taxon>
        <taxon>Fungi</taxon>
        <taxon>Dikarya</taxon>
        <taxon>Ascomycota</taxon>
        <taxon>Pezizomycotina</taxon>
        <taxon>Eurotiomycetes</taxon>
        <taxon>Chaetothyriomycetidae</taxon>
        <taxon>Chaetothyriales</taxon>
        <taxon>Herpotrichiellaceae</taxon>
        <taxon>Capronia</taxon>
    </lineage>
</organism>
<keyword evidence="3" id="KW-1185">Reference proteome</keyword>
<evidence type="ECO:0000256" key="1">
    <source>
        <dbReference type="SAM" id="MobiDB-lite"/>
    </source>
</evidence>
<feature type="compositionally biased region" description="Polar residues" evidence="1">
    <location>
        <begin position="110"/>
        <end position="122"/>
    </location>
</feature>
<evidence type="ECO:0008006" key="4">
    <source>
        <dbReference type="Google" id="ProtNLM"/>
    </source>
</evidence>
<gene>
    <name evidence="2" type="ORF">A1O3_04444</name>
</gene>
<dbReference type="HOGENOM" id="CLU_799253_0_0_1"/>
<proteinExistence type="predicted"/>
<dbReference type="EMBL" id="AMGY01000003">
    <property type="protein sequence ID" value="EXJ87484.1"/>
    <property type="molecule type" value="Genomic_DNA"/>
</dbReference>
<dbReference type="PANTHER" id="PTHR37012">
    <property type="entry name" value="B-ZIP TRANSCRIPTION FACTOR (EUROFUNG)-RELATED"/>
    <property type="match status" value="1"/>
</dbReference>
<accession>W9YYW3</accession>
<evidence type="ECO:0000313" key="3">
    <source>
        <dbReference type="Proteomes" id="UP000019478"/>
    </source>
</evidence>
<dbReference type="AlphaFoldDB" id="W9YYW3"/>
<dbReference type="GeneID" id="19168563"/>
<evidence type="ECO:0000313" key="2">
    <source>
        <dbReference type="EMBL" id="EXJ87484.1"/>
    </source>
</evidence>
<name>W9YYW3_9EURO</name>
<sequence>MTRQDHTFEDVRNLPLRKAIAVVNIWGPQKRERALERKRAADRNARRLERSRTKEHIARLEERIQLLLSAQDSSRSNITEKLLAENAALHERIHEYQKLVNSAKLTLENIQSRPGSSPQSASWARPEQAGEAQQSPSVPTDISPAADSPRPVDQPTVSALLNPIADANLEVHVGEYTNSITSSTAGADLLGHFFRSDYLPGARSVYLLHHPSPLAKTSIYRTSAALPDFHTNRIPPHLDLSAGHTVADVVAEEKLDTFYGTLLPIFSPGLMSLYQGLSDNIPGLNPASVLRDLLPNRTDSTTASLSQLPVPNCIALLKMSVAKYVAGTIREAQSNLEPDQRRSDTEM</sequence>
<feature type="compositionally biased region" description="Polar residues" evidence="1">
    <location>
        <begin position="131"/>
        <end position="140"/>
    </location>
</feature>
<comment type="caution">
    <text evidence="2">The sequence shown here is derived from an EMBL/GenBank/DDBJ whole genome shotgun (WGS) entry which is preliminary data.</text>
</comment>